<dbReference type="Pfam" id="PF04472">
    <property type="entry name" value="SepF"/>
    <property type="match status" value="1"/>
</dbReference>
<keyword evidence="1 5" id="KW-0132">Cell division</keyword>
<comment type="caution">
    <text evidence="7">The sequence shown here is derived from an EMBL/GenBank/DDBJ whole genome shotgun (WGS) entry which is preliminary data.</text>
</comment>
<dbReference type="HAMAP" id="MF_01197">
    <property type="entry name" value="SepF"/>
    <property type="match status" value="1"/>
</dbReference>
<keyword evidence="2 5" id="KW-0717">Septation</keyword>
<keyword evidence="3 5" id="KW-0131">Cell cycle</keyword>
<comment type="subcellular location">
    <subcellularLocation>
        <location evidence="5">Cytoplasm</location>
    </subcellularLocation>
    <text evidence="5">Localizes to the division site, in a FtsZ-dependent manner.</text>
</comment>
<reference evidence="7" key="2">
    <citation type="journal article" date="2021" name="PeerJ">
        <title>Extensive microbial diversity within the chicken gut microbiome revealed by metagenomics and culture.</title>
        <authorList>
            <person name="Gilroy R."/>
            <person name="Ravi A."/>
            <person name="Getino M."/>
            <person name="Pursley I."/>
            <person name="Horton D.L."/>
            <person name="Alikhan N.F."/>
            <person name="Baker D."/>
            <person name="Gharbi K."/>
            <person name="Hall N."/>
            <person name="Watson M."/>
            <person name="Adriaenssens E.M."/>
            <person name="Foster-Nyarko E."/>
            <person name="Jarju S."/>
            <person name="Secka A."/>
            <person name="Antonio M."/>
            <person name="Oren A."/>
            <person name="Chaudhuri R.R."/>
            <person name="La Ragione R."/>
            <person name="Hildebrand F."/>
            <person name="Pallen M.J."/>
        </authorList>
    </citation>
    <scope>NUCLEOTIDE SEQUENCE</scope>
    <source>
        <strain evidence="7">ChiHcec3-6078</strain>
    </source>
</reference>
<proteinExistence type="inferred from homology"/>
<dbReference type="GO" id="GO:0005737">
    <property type="term" value="C:cytoplasm"/>
    <property type="evidence" value="ECO:0007669"/>
    <property type="project" value="UniProtKB-SubCell"/>
</dbReference>
<evidence type="ECO:0000256" key="5">
    <source>
        <dbReference type="HAMAP-Rule" id="MF_01197"/>
    </source>
</evidence>
<evidence type="ECO:0000256" key="4">
    <source>
        <dbReference type="ARBA" id="ARBA00044936"/>
    </source>
</evidence>
<comment type="subunit">
    <text evidence="5">Homodimer. Interacts with FtsZ.</text>
</comment>
<dbReference type="InterPro" id="IPR023052">
    <property type="entry name" value="Cell_div_SepF"/>
</dbReference>
<evidence type="ECO:0000313" key="7">
    <source>
        <dbReference type="EMBL" id="HIU24949.1"/>
    </source>
</evidence>
<feature type="compositionally biased region" description="Low complexity" evidence="6">
    <location>
        <begin position="42"/>
        <end position="52"/>
    </location>
</feature>
<name>A0A9D1HYM8_9FIRM</name>
<dbReference type="Gene3D" id="3.30.110.150">
    <property type="entry name" value="SepF-like protein"/>
    <property type="match status" value="1"/>
</dbReference>
<dbReference type="AlphaFoldDB" id="A0A9D1HYM8"/>
<organism evidence="7 8">
    <name type="scientific">Candidatus Allocopromorpha excrementigallinarum</name>
    <dbReference type="NCBI Taxonomy" id="2840742"/>
    <lineage>
        <taxon>Bacteria</taxon>
        <taxon>Bacillati</taxon>
        <taxon>Bacillota</taxon>
        <taxon>Clostridia</taxon>
        <taxon>Eubacteriales</taxon>
        <taxon>Eubacteriaceae</taxon>
        <taxon>Eubacteriaceae incertae sedis</taxon>
        <taxon>Candidatus Allocopromorpha</taxon>
    </lineage>
</organism>
<keyword evidence="5" id="KW-0963">Cytoplasm</keyword>
<dbReference type="PANTHER" id="PTHR35798">
    <property type="entry name" value="CELL DIVISION PROTEIN SEPF"/>
    <property type="match status" value="1"/>
</dbReference>
<dbReference type="GO" id="GO:0043093">
    <property type="term" value="P:FtsZ-dependent cytokinesis"/>
    <property type="evidence" value="ECO:0007669"/>
    <property type="project" value="UniProtKB-UniRule"/>
</dbReference>
<feature type="region of interest" description="Disordered" evidence="6">
    <location>
        <begin position="17"/>
        <end position="56"/>
    </location>
</feature>
<evidence type="ECO:0000256" key="6">
    <source>
        <dbReference type="SAM" id="MobiDB-lite"/>
    </source>
</evidence>
<dbReference type="InterPro" id="IPR007561">
    <property type="entry name" value="Cell_div_SepF/SepF-rel"/>
</dbReference>
<gene>
    <name evidence="5 7" type="primary">sepF</name>
    <name evidence="7" type="ORF">IAC50_00430</name>
</gene>
<evidence type="ECO:0000256" key="3">
    <source>
        <dbReference type="ARBA" id="ARBA00023306"/>
    </source>
</evidence>
<sequence>MGVFTKFKELMGFEEYEDEEEMEVEDEGYKQSGYYDRKPVEPKASPSAPSSKFDTSNVVPMQSRTVKAITSAFKLVVIEPKGFDECSKLVDSLKSRKPIIVNLEKLDSDTARKIFDFLGGATYALNGNVQKVANNIFIFAPENVAISAEGESKPYSFGGDLGDSNPWK</sequence>
<dbReference type="PANTHER" id="PTHR35798:SF1">
    <property type="entry name" value="CELL DIVISION PROTEIN SEPF"/>
    <property type="match status" value="1"/>
</dbReference>
<evidence type="ECO:0000256" key="2">
    <source>
        <dbReference type="ARBA" id="ARBA00023210"/>
    </source>
</evidence>
<comment type="function">
    <text evidence="4 5">Cell division protein that is part of the divisome complex and is recruited early to the Z-ring. Probably stimulates Z-ring formation, perhaps through the cross-linking of FtsZ protofilaments. Its function overlaps with FtsA.</text>
</comment>
<feature type="compositionally biased region" description="Acidic residues" evidence="6">
    <location>
        <begin position="17"/>
        <end position="26"/>
    </location>
</feature>
<comment type="similarity">
    <text evidence="5">Belongs to the SepF family.</text>
</comment>
<reference evidence="7" key="1">
    <citation type="submission" date="2020-10" db="EMBL/GenBank/DDBJ databases">
        <authorList>
            <person name="Gilroy R."/>
        </authorList>
    </citation>
    <scope>NUCLEOTIDE SEQUENCE</scope>
    <source>
        <strain evidence="7">ChiHcec3-6078</strain>
    </source>
</reference>
<accession>A0A9D1HYM8</accession>
<dbReference type="GO" id="GO:0000917">
    <property type="term" value="P:division septum assembly"/>
    <property type="evidence" value="ECO:0007669"/>
    <property type="project" value="UniProtKB-KW"/>
</dbReference>
<dbReference type="EMBL" id="DVMP01000008">
    <property type="protein sequence ID" value="HIU24949.1"/>
    <property type="molecule type" value="Genomic_DNA"/>
</dbReference>
<dbReference type="Proteomes" id="UP000824090">
    <property type="component" value="Unassembled WGS sequence"/>
</dbReference>
<dbReference type="InterPro" id="IPR038594">
    <property type="entry name" value="SepF-like_sf"/>
</dbReference>
<protein>
    <recommendedName>
        <fullName evidence="5">Cell division protein SepF</fullName>
    </recommendedName>
</protein>
<evidence type="ECO:0000313" key="8">
    <source>
        <dbReference type="Proteomes" id="UP000824090"/>
    </source>
</evidence>
<evidence type="ECO:0000256" key="1">
    <source>
        <dbReference type="ARBA" id="ARBA00022618"/>
    </source>
</evidence>